<dbReference type="InterPro" id="IPR052895">
    <property type="entry name" value="HetReg/Transcr_Mod"/>
</dbReference>
<reference evidence="2" key="1">
    <citation type="submission" date="2023-06" db="EMBL/GenBank/DDBJ databases">
        <title>Genome-scale phylogeny and comparative genomics of the fungal order Sordariales.</title>
        <authorList>
            <consortium name="Lawrence Berkeley National Laboratory"/>
            <person name="Hensen N."/>
            <person name="Bonometti L."/>
            <person name="Westerberg I."/>
            <person name="Brannstrom I.O."/>
            <person name="Guillou S."/>
            <person name="Cros-Aarteil S."/>
            <person name="Calhoun S."/>
            <person name="Haridas S."/>
            <person name="Kuo A."/>
            <person name="Mondo S."/>
            <person name="Pangilinan J."/>
            <person name="Riley R."/>
            <person name="Labutti K."/>
            <person name="Andreopoulos B."/>
            <person name="Lipzen A."/>
            <person name="Chen C."/>
            <person name="Yanf M."/>
            <person name="Daum C."/>
            <person name="Ng V."/>
            <person name="Clum A."/>
            <person name="Steindorff A."/>
            <person name="Ohm R."/>
            <person name="Martin F."/>
            <person name="Silar P."/>
            <person name="Natvig D."/>
            <person name="Lalanne C."/>
            <person name="Gautier V."/>
            <person name="Ament-Velasquez S.L."/>
            <person name="Kruys A."/>
            <person name="Hutchinson M.I."/>
            <person name="Powell A.J."/>
            <person name="Barry K."/>
            <person name="Miller A.N."/>
            <person name="Grigoriev I.V."/>
            <person name="Debuchy R."/>
            <person name="Gladieux P."/>
            <person name="Thoren M.H."/>
            <person name="Johannesson H."/>
        </authorList>
    </citation>
    <scope>NUCLEOTIDE SEQUENCE</scope>
    <source>
        <strain evidence="2">CBS 606.72</strain>
    </source>
</reference>
<sequence>MLRRLCDPRKIRRLWVDAICIDQANIRERNHQVRSMAAIFCEAQRVVVYLGEPEPVIDRLAEYSPKTREGIS</sequence>
<protein>
    <recommendedName>
        <fullName evidence="1">Heterokaryon incompatibility domain-containing protein</fullName>
    </recommendedName>
</protein>
<comment type="caution">
    <text evidence="2">The sequence shown here is derived from an EMBL/GenBank/DDBJ whole genome shotgun (WGS) entry which is preliminary data.</text>
</comment>
<dbReference type="PANTHER" id="PTHR24148">
    <property type="entry name" value="ANKYRIN REPEAT DOMAIN-CONTAINING PROTEIN 39 HOMOLOG-RELATED"/>
    <property type="match status" value="1"/>
</dbReference>
<dbReference type="Proteomes" id="UP001175000">
    <property type="component" value="Unassembled WGS sequence"/>
</dbReference>
<dbReference type="Pfam" id="PF06985">
    <property type="entry name" value="HET"/>
    <property type="match status" value="1"/>
</dbReference>
<dbReference type="PANTHER" id="PTHR24148:SF64">
    <property type="entry name" value="HETEROKARYON INCOMPATIBILITY DOMAIN-CONTAINING PROTEIN"/>
    <property type="match status" value="1"/>
</dbReference>
<evidence type="ECO:0000313" key="3">
    <source>
        <dbReference type="Proteomes" id="UP001175000"/>
    </source>
</evidence>
<dbReference type="InterPro" id="IPR010730">
    <property type="entry name" value="HET"/>
</dbReference>
<keyword evidence="3" id="KW-1185">Reference proteome</keyword>
<feature type="domain" description="Heterokaryon incompatibility" evidence="1">
    <location>
        <begin position="7"/>
        <end position="55"/>
    </location>
</feature>
<accession>A0AA39U3U2</accession>
<proteinExistence type="predicted"/>
<gene>
    <name evidence="2" type="ORF">B0T14DRAFT_529931</name>
</gene>
<dbReference type="EMBL" id="JAULSU010000007">
    <property type="protein sequence ID" value="KAK0611195.1"/>
    <property type="molecule type" value="Genomic_DNA"/>
</dbReference>
<evidence type="ECO:0000313" key="2">
    <source>
        <dbReference type="EMBL" id="KAK0611195.1"/>
    </source>
</evidence>
<dbReference type="AlphaFoldDB" id="A0AA39U3U2"/>
<name>A0AA39U3U2_9PEZI</name>
<evidence type="ECO:0000259" key="1">
    <source>
        <dbReference type="Pfam" id="PF06985"/>
    </source>
</evidence>
<organism evidence="2 3">
    <name type="scientific">Immersiella caudata</name>
    <dbReference type="NCBI Taxonomy" id="314043"/>
    <lineage>
        <taxon>Eukaryota</taxon>
        <taxon>Fungi</taxon>
        <taxon>Dikarya</taxon>
        <taxon>Ascomycota</taxon>
        <taxon>Pezizomycotina</taxon>
        <taxon>Sordariomycetes</taxon>
        <taxon>Sordariomycetidae</taxon>
        <taxon>Sordariales</taxon>
        <taxon>Lasiosphaeriaceae</taxon>
        <taxon>Immersiella</taxon>
    </lineage>
</organism>